<protein>
    <submittedName>
        <fullName evidence="1">Uncharacterized protein</fullName>
    </submittedName>
</protein>
<dbReference type="Proteomes" id="UP000016491">
    <property type="component" value="Unassembled WGS sequence"/>
</dbReference>
<evidence type="ECO:0000313" key="1">
    <source>
        <dbReference type="EMBL" id="ERI74666.1"/>
    </source>
</evidence>
<name>A0ABC9TTM3_CLOSY</name>
<organism evidence="1 2">
    <name type="scientific">[Clostridium] symbiosum ATCC 14940</name>
    <dbReference type="NCBI Taxonomy" id="411472"/>
    <lineage>
        <taxon>Bacteria</taxon>
        <taxon>Bacillati</taxon>
        <taxon>Bacillota</taxon>
        <taxon>Clostridia</taxon>
        <taxon>Lachnospirales</taxon>
        <taxon>Lachnospiraceae</taxon>
        <taxon>Otoolea</taxon>
    </lineage>
</organism>
<dbReference type="AlphaFoldDB" id="A0ABC9TTM3"/>
<proteinExistence type="predicted"/>
<dbReference type="EMBL" id="AWSU01000304">
    <property type="protein sequence ID" value="ERI74666.1"/>
    <property type="molecule type" value="Genomic_DNA"/>
</dbReference>
<reference evidence="1 2" key="1">
    <citation type="submission" date="2013-07" db="EMBL/GenBank/DDBJ databases">
        <authorList>
            <person name="Weinstock G."/>
            <person name="Sodergren E."/>
            <person name="Wylie T."/>
            <person name="Fulton L."/>
            <person name="Fulton R."/>
            <person name="Fronick C."/>
            <person name="O'Laughlin M."/>
            <person name="Godfrey J."/>
            <person name="Miner T."/>
            <person name="Herter B."/>
            <person name="Appelbaum E."/>
            <person name="Cordes M."/>
            <person name="Lek S."/>
            <person name="Wollam A."/>
            <person name="Pepin K.H."/>
            <person name="Palsikar V.B."/>
            <person name="Mitreva M."/>
            <person name="Wilson R.K."/>
        </authorList>
    </citation>
    <scope>NUCLEOTIDE SEQUENCE [LARGE SCALE GENOMIC DNA]</scope>
    <source>
        <strain evidence="1 2">ATCC 14940</strain>
    </source>
</reference>
<gene>
    <name evidence="1" type="ORF">CLOSYM_03775</name>
</gene>
<evidence type="ECO:0000313" key="2">
    <source>
        <dbReference type="Proteomes" id="UP000016491"/>
    </source>
</evidence>
<accession>A0ABC9TTM3</accession>
<comment type="caution">
    <text evidence="1">The sequence shown here is derived from an EMBL/GenBank/DDBJ whole genome shotgun (WGS) entry which is preliminary data.</text>
</comment>
<sequence>MILSILIPLSAITSILNDSRQLHNQFLCIAKRVIIYSMPLFGKA</sequence>